<keyword evidence="7" id="KW-0539">Nucleus</keyword>
<evidence type="ECO:0000256" key="1">
    <source>
        <dbReference type="ARBA" id="ARBA00004123"/>
    </source>
</evidence>
<evidence type="ECO:0000256" key="5">
    <source>
        <dbReference type="ARBA" id="ARBA00022801"/>
    </source>
</evidence>
<dbReference type="GO" id="GO:0008408">
    <property type="term" value="F:3'-5' exonuclease activity"/>
    <property type="evidence" value="ECO:0007669"/>
    <property type="project" value="InterPro"/>
</dbReference>
<dbReference type="InterPro" id="IPR012337">
    <property type="entry name" value="RNaseH-like_sf"/>
</dbReference>
<dbReference type="InterPro" id="IPR036397">
    <property type="entry name" value="RNaseH_sf"/>
</dbReference>
<dbReference type="GO" id="GO:0005634">
    <property type="term" value="C:nucleus"/>
    <property type="evidence" value="ECO:0007669"/>
    <property type="project" value="UniProtKB-SubCell"/>
</dbReference>
<name>A0A915EM22_9BILA</name>
<keyword evidence="9" id="KW-1185">Reference proteome</keyword>
<dbReference type="PANTHER" id="PTHR12801">
    <property type="entry name" value="RNA EXONUCLEASE REXO1 / RECO3 FAMILY MEMBER-RELATED"/>
    <property type="match status" value="1"/>
</dbReference>
<dbReference type="FunFam" id="3.30.420.10:FF:000007">
    <property type="entry name" value="Interferon-stimulated exonuclease gene 20"/>
    <property type="match status" value="1"/>
</dbReference>
<dbReference type="InterPro" id="IPR037431">
    <property type="entry name" value="REX4_DEDDh_dom"/>
</dbReference>
<evidence type="ECO:0000313" key="9">
    <source>
        <dbReference type="Proteomes" id="UP000887574"/>
    </source>
</evidence>
<accession>A0A915EM22</accession>
<keyword evidence="5" id="KW-0378">Hydrolase</keyword>
<evidence type="ECO:0000256" key="3">
    <source>
        <dbReference type="ARBA" id="ARBA00016937"/>
    </source>
</evidence>
<dbReference type="SUPFAM" id="SSF53098">
    <property type="entry name" value="Ribonuclease H-like"/>
    <property type="match status" value="1"/>
</dbReference>
<comment type="similarity">
    <text evidence="2">Belongs to the REXO4 family.</text>
</comment>
<feature type="domain" description="Exonuclease" evidence="8">
    <location>
        <begin position="94"/>
        <end position="249"/>
    </location>
</feature>
<evidence type="ECO:0000313" key="10">
    <source>
        <dbReference type="WBParaSite" id="jg8228"/>
    </source>
</evidence>
<organism evidence="9 10">
    <name type="scientific">Ditylenchus dipsaci</name>
    <dbReference type="NCBI Taxonomy" id="166011"/>
    <lineage>
        <taxon>Eukaryota</taxon>
        <taxon>Metazoa</taxon>
        <taxon>Ecdysozoa</taxon>
        <taxon>Nematoda</taxon>
        <taxon>Chromadorea</taxon>
        <taxon>Rhabditida</taxon>
        <taxon>Tylenchina</taxon>
        <taxon>Tylenchomorpha</taxon>
        <taxon>Sphaerularioidea</taxon>
        <taxon>Anguinidae</taxon>
        <taxon>Anguininae</taxon>
        <taxon>Ditylenchus</taxon>
    </lineage>
</organism>
<dbReference type="GO" id="GO:0006364">
    <property type="term" value="P:rRNA processing"/>
    <property type="evidence" value="ECO:0007669"/>
    <property type="project" value="InterPro"/>
</dbReference>
<dbReference type="WBParaSite" id="jg8228">
    <property type="protein sequence ID" value="jg8228"/>
    <property type="gene ID" value="jg8228"/>
</dbReference>
<dbReference type="AlphaFoldDB" id="A0A915EM22"/>
<dbReference type="CDD" id="cd06144">
    <property type="entry name" value="REX4_like"/>
    <property type="match status" value="1"/>
</dbReference>
<dbReference type="SMART" id="SM00479">
    <property type="entry name" value="EXOIII"/>
    <property type="match status" value="1"/>
</dbReference>
<comment type="subcellular location">
    <subcellularLocation>
        <location evidence="1">Nucleus</location>
    </subcellularLocation>
</comment>
<proteinExistence type="inferred from homology"/>
<dbReference type="GO" id="GO:0003676">
    <property type="term" value="F:nucleic acid binding"/>
    <property type="evidence" value="ECO:0007669"/>
    <property type="project" value="InterPro"/>
</dbReference>
<evidence type="ECO:0000256" key="7">
    <source>
        <dbReference type="ARBA" id="ARBA00023242"/>
    </source>
</evidence>
<dbReference type="Gene3D" id="3.30.420.10">
    <property type="entry name" value="Ribonuclease H-like superfamily/Ribonuclease H"/>
    <property type="match status" value="1"/>
</dbReference>
<dbReference type="Proteomes" id="UP000887574">
    <property type="component" value="Unplaced"/>
</dbReference>
<keyword evidence="4" id="KW-0540">Nuclease</keyword>
<evidence type="ECO:0000256" key="2">
    <source>
        <dbReference type="ARBA" id="ARBA00010489"/>
    </source>
</evidence>
<dbReference type="InterPro" id="IPR013520">
    <property type="entry name" value="Ribonucl_H"/>
</dbReference>
<evidence type="ECO:0000256" key="4">
    <source>
        <dbReference type="ARBA" id="ARBA00022722"/>
    </source>
</evidence>
<protein>
    <recommendedName>
        <fullName evidence="3">RNA exonuclease 4</fullName>
    </recommendedName>
</protein>
<sequence>MVKQRRSTGSVNWDQLKEEIRLENQSRIPIKKHKNMFKKDGKLSNSGQPIEHNKWKKRREQIAILKIEAKHKGKQVSVTSTKNAKVVEKSLITTTLAMDCEYVGVGYEGRENCLARVSIVNVDGKCVYDKFVKPTEEVTDFRTHVSGIRYGDVVNARGEQDLAGKVVVGHSIHNDFKVLGLTHPAKLTRDTAKYKPLRVMAGNITSMPSLKHLANHLLGVQIQQGEHDSIADAKTALRIYLLHRKKWEEDIKKNQNKQIK</sequence>
<keyword evidence="6" id="KW-0269">Exonuclease</keyword>
<dbReference type="PANTHER" id="PTHR12801:SF158">
    <property type="entry name" value="RNA EXONUCLEASE 4"/>
    <property type="match status" value="1"/>
</dbReference>
<evidence type="ECO:0000259" key="8">
    <source>
        <dbReference type="SMART" id="SM00479"/>
    </source>
</evidence>
<reference evidence="10" key="1">
    <citation type="submission" date="2022-11" db="UniProtKB">
        <authorList>
            <consortium name="WormBaseParasite"/>
        </authorList>
    </citation>
    <scope>IDENTIFICATION</scope>
</reference>
<evidence type="ECO:0000256" key="6">
    <source>
        <dbReference type="ARBA" id="ARBA00022839"/>
    </source>
</evidence>
<dbReference type="InterPro" id="IPR047021">
    <property type="entry name" value="REXO1/3/4-like"/>
</dbReference>